<evidence type="ECO:0000313" key="6">
    <source>
        <dbReference type="EMBL" id="CAF4499364.1"/>
    </source>
</evidence>
<sequence length="156" mass="18184">MGKFELVTIPSTDIEYVIERLKNHEKMTHEEAVKCVQELIHFYTAIKYGKRGSPSDMIDKAWHAHILNTPMYMEFTQATFGRFVHHVPYWSGHQSDGTEDDIYKYLISLLGVDHVDATVWGQEEINCVYNEHSSDVQRLEYCQKNISSHRQCTTSK</sequence>
<dbReference type="EMBL" id="CAJOBR010005626">
    <property type="protein sequence ID" value="CAF4823791.1"/>
    <property type="molecule type" value="Genomic_DNA"/>
</dbReference>
<dbReference type="Proteomes" id="UP000663833">
    <property type="component" value="Unassembled WGS sequence"/>
</dbReference>
<dbReference type="Proteomes" id="UP000663825">
    <property type="component" value="Unassembled WGS sequence"/>
</dbReference>
<evidence type="ECO:0000313" key="8">
    <source>
        <dbReference type="EMBL" id="CAF4643533.1"/>
    </source>
</evidence>
<reference evidence="5" key="1">
    <citation type="submission" date="2021-02" db="EMBL/GenBank/DDBJ databases">
        <authorList>
            <person name="Nowell W R."/>
        </authorList>
    </citation>
    <scope>NUCLEOTIDE SEQUENCE</scope>
</reference>
<dbReference type="EMBL" id="CAJOBP010006718">
    <property type="protein sequence ID" value="CAF4499364.1"/>
    <property type="molecule type" value="Genomic_DNA"/>
</dbReference>
<dbReference type="EMBL" id="CAJOBQ010004770">
    <property type="protein sequence ID" value="CAF4643533.1"/>
    <property type="molecule type" value="Genomic_DNA"/>
</dbReference>
<dbReference type="EMBL" id="CAJNYD010004468">
    <property type="protein sequence ID" value="CAF3603402.1"/>
    <property type="molecule type" value="Genomic_DNA"/>
</dbReference>
<gene>
    <name evidence="3" type="ORF">FME351_LOCUS22089</name>
    <name evidence="4" type="ORF">GRG538_LOCUS23149</name>
    <name evidence="7" type="ORF">HFQ381_LOCUS30092</name>
    <name evidence="5" type="ORF">KIK155_LOCUS32912</name>
    <name evidence="2" type="ORF">LUA448_LOCUS30554</name>
    <name evidence="9" type="ORF">QYT958_LOCUS25225</name>
    <name evidence="1" type="ORF">TIS948_LOCUS12991</name>
    <name evidence="10" type="ORF">TOA249_LOCUS28393</name>
    <name evidence="8" type="ORF">TSG867_LOCUS30335</name>
    <name evidence="6" type="ORF">UJA718_LOCUS26210</name>
</gene>
<evidence type="ECO:0000313" key="9">
    <source>
        <dbReference type="EMBL" id="CAF4823791.1"/>
    </source>
</evidence>
<evidence type="ECO:0000313" key="12">
    <source>
        <dbReference type="Proteomes" id="UP000663873"/>
    </source>
</evidence>
<dbReference type="AlphaFoldDB" id="A0A819BXK4"/>
<accession>A0A819BXK4</accession>
<comment type="caution">
    <text evidence="5">The sequence shown here is derived from an EMBL/GenBank/DDBJ whole genome shotgun (WGS) entry which is preliminary data.</text>
</comment>
<organism evidence="5 11">
    <name type="scientific">Rotaria socialis</name>
    <dbReference type="NCBI Taxonomy" id="392032"/>
    <lineage>
        <taxon>Eukaryota</taxon>
        <taxon>Metazoa</taxon>
        <taxon>Spiralia</taxon>
        <taxon>Gnathifera</taxon>
        <taxon>Rotifera</taxon>
        <taxon>Eurotatoria</taxon>
        <taxon>Bdelloidea</taxon>
        <taxon>Philodinida</taxon>
        <taxon>Philodinidae</taxon>
        <taxon>Rotaria</taxon>
    </lineage>
</organism>
<dbReference type="Proteomes" id="UP000663862">
    <property type="component" value="Unassembled WGS sequence"/>
</dbReference>
<evidence type="ECO:0000313" key="5">
    <source>
        <dbReference type="EMBL" id="CAF3809637.1"/>
    </source>
</evidence>
<dbReference type="Proteomes" id="UP000663851">
    <property type="component" value="Unassembled WGS sequence"/>
</dbReference>
<evidence type="ECO:0000313" key="4">
    <source>
        <dbReference type="EMBL" id="CAF3610465.1"/>
    </source>
</evidence>
<dbReference type="OrthoDB" id="10026023at2759"/>
<evidence type="ECO:0000313" key="1">
    <source>
        <dbReference type="EMBL" id="CAF3208229.1"/>
    </source>
</evidence>
<dbReference type="Proteomes" id="UP000663869">
    <property type="component" value="Unassembled WGS sequence"/>
</dbReference>
<evidence type="ECO:0000313" key="11">
    <source>
        <dbReference type="Proteomes" id="UP000663865"/>
    </source>
</evidence>
<dbReference type="EMBL" id="CAJOBS010003936">
    <property type="protein sequence ID" value="CAF4869805.1"/>
    <property type="molecule type" value="Genomic_DNA"/>
</dbReference>
<dbReference type="Proteomes" id="UP000663872">
    <property type="component" value="Unassembled WGS sequence"/>
</dbReference>
<name>A0A819BXK4_9BILA</name>
<evidence type="ECO:0000313" key="2">
    <source>
        <dbReference type="EMBL" id="CAF3603402.1"/>
    </source>
</evidence>
<dbReference type="Proteomes" id="UP000663865">
    <property type="component" value="Unassembled WGS sequence"/>
</dbReference>
<dbReference type="EMBL" id="CAJNYU010002808">
    <property type="protein sequence ID" value="CAF3603720.1"/>
    <property type="molecule type" value="Genomic_DNA"/>
</dbReference>
<evidence type="ECO:0000313" key="10">
    <source>
        <dbReference type="EMBL" id="CAF4869805.1"/>
    </source>
</evidence>
<dbReference type="Proteomes" id="UP000663848">
    <property type="component" value="Unassembled WGS sequence"/>
</dbReference>
<dbReference type="EMBL" id="CAJNYV010006213">
    <property type="protein sequence ID" value="CAF3809637.1"/>
    <property type="molecule type" value="Genomic_DNA"/>
</dbReference>
<keyword evidence="12" id="KW-1185">Reference proteome</keyword>
<dbReference type="EMBL" id="CAJNXB010001998">
    <property type="protein sequence ID" value="CAF3208229.1"/>
    <property type="molecule type" value="Genomic_DNA"/>
</dbReference>
<protein>
    <submittedName>
        <fullName evidence="5">Uncharacterized protein</fullName>
    </submittedName>
</protein>
<proteinExistence type="predicted"/>
<dbReference type="Proteomes" id="UP000663873">
    <property type="component" value="Unassembled WGS sequence"/>
</dbReference>
<dbReference type="EMBL" id="CAJOBO010005103">
    <property type="protein sequence ID" value="CAF4536985.1"/>
    <property type="molecule type" value="Genomic_DNA"/>
</dbReference>
<evidence type="ECO:0000313" key="7">
    <source>
        <dbReference type="EMBL" id="CAF4536985.1"/>
    </source>
</evidence>
<dbReference type="EMBL" id="CAJNYT010003887">
    <property type="protein sequence ID" value="CAF3610465.1"/>
    <property type="molecule type" value="Genomic_DNA"/>
</dbReference>
<dbReference type="Proteomes" id="UP000663838">
    <property type="component" value="Unassembled WGS sequence"/>
</dbReference>
<evidence type="ECO:0000313" key="3">
    <source>
        <dbReference type="EMBL" id="CAF3603720.1"/>
    </source>
</evidence>